<dbReference type="Gene3D" id="3.30.1370.60">
    <property type="entry name" value="Hypothetical oxidoreductase yiak, domain 2"/>
    <property type="match status" value="1"/>
</dbReference>
<dbReference type="SUPFAM" id="SSF89733">
    <property type="entry name" value="L-sulfolactate dehydrogenase-like"/>
    <property type="match status" value="1"/>
</dbReference>
<dbReference type="InterPro" id="IPR043144">
    <property type="entry name" value="Mal/L-sulf/L-lact_DH-like_ah"/>
</dbReference>
<gene>
    <name evidence="3" type="ORF">F4Y42_20650</name>
</gene>
<organism evidence="3">
    <name type="scientific">Caldilineaceae bacterium SB0664_bin_27</name>
    <dbReference type="NCBI Taxonomy" id="2605260"/>
    <lineage>
        <taxon>Bacteria</taxon>
        <taxon>Bacillati</taxon>
        <taxon>Chloroflexota</taxon>
        <taxon>Caldilineae</taxon>
        <taxon>Caldilineales</taxon>
        <taxon>Caldilineaceae</taxon>
    </lineage>
</organism>
<dbReference type="InterPro" id="IPR043143">
    <property type="entry name" value="Mal/L-sulf/L-lact_DH-like_NADP"/>
</dbReference>
<comment type="similarity">
    <text evidence="1">Belongs to the LDH2/MDH2 oxidoreductase family.</text>
</comment>
<dbReference type="EMBL" id="VXRG01000175">
    <property type="protein sequence ID" value="MXY95857.1"/>
    <property type="molecule type" value="Genomic_DNA"/>
</dbReference>
<evidence type="ECO:0000256" key="2">
    <source>
        <dbReference type="ARBA" id="ARBA00023002"/>
    </source>
</evidence>
<proteinExistence type="inferred from homology"/>
<evidence type="ECO:0000256" key="1">
    <source>
        <dbReference type="ARBA" id="ARBA00006056"/>
    </source>
</evidence>
<reference evidence="3" key="1">
    <citation type="submission" date="2019-09" db="EMBL/GenBank/DDBJ databases">
        <title>Characterisation of the sponge microbiome using genome-centric metagenomics.</title>
        <authorList>
            <person name="Engelberts J.P."/>
            <person name="Robbins S.J."/>
            <person name="De Goeij J.M."/>
            <person name="Aranda M."/>
            <person name="Bell S.C."/>
            <person name="Webster N.S."/>
        </authorList>
    </citation>
    <scope>NUCLEOTIDE SEQUENCE</scope>
    <source>
        <strain evidence="3">SB0664_bin_27</strain>
    </source>
</reference>
<dbReference type="Pfam" id="PF02615">
    <property type="entry name" value="Ldh_2"/>
    <property type="match status" value="1"/>
</dbReference>
<dbReference type="PANTHER" id="PTHR11091">
    <property type="entry name" value="OXIDOREDUCTASE-RELATED"/>
    <property type="match status" value="1"/>
</dbReference>
<evidence type="ECO:0000313" key="3">
    <source>
        <dbReference type="EMBL" id="MXY95857.1"/>
    </source>
</evidence>
<name>A0A6B0YYX9_9CHLR</name>
<keyword evidence="2" id="KW-0560">Oxidoreductase</keyword>
<accession>A0A6B0YYX9</accession>
<dbReference type="Gene3D" id="1.10.1530.10">
    <property type="match status" value="1"/>
</dbReference>
<sequence>MPKFSPRQLTAIAHKVFVAAGLQRVEAGTVAEHLVQANLAGHDSHGVLRIPEYVEWMEAGDVVPGQHITIIHETPILAVMEGGWGFGQVIGLEAFAVAMEKARENGVGIVAVSQCGHIGRVGHYPYLAAEQGLVTVMFVNTHGGGKLAAPWGGRGRRLSANPISVGIPRQDDEPLVLDMATSAIADGKLKDMLNRGVPAPAGCIVDADGNPTTDPADYMGPPEGALLPFGGHKGFGLSFVIDVLAGALTGAGCSRDGVNRIGNGFLAILIRPEQMRDSDGFYADVEGLVQHVKGSELAAGFDEILAPGEPEIRTRQQRSRDGIPVDDTAWGKICAAAERYGVHLNPSE</sequence>
<comment type="caution">
    <text evidence="3">The sequence shown here is derived from an EMBL/GenBank/DDBJ whole genome shotgun (WGS) entry which is preliminary data.</text>
</comment>
<dbReference type="GO" id="GO:0016491">
    <property type="term" value="F:oxidoreductase activity"/>
    <property type="evidence" value="ECO:0007669"/>
    <property type="project" value="UniProtKB-KW"/>
</dbReference>
<dbReference type="InterPro" id="IPR003767">
    <property type="entry name" value="Malate/L-lactate_DH-like"/>
</dbReference>
<dbReference type="InterPro" id="IPR036111">
    <property type="entry name" value="Mal/L-sulfo/L-lacto_DH-like_sf"/>
</dbReference>
<dbReference type="AlphaFoldDB" id="A0A6B0YYX9"/>
<dbReference type="PANTHER" id="PTHR11091:SF0">
    <property type="entry name" value="MALATE DEHYDROGENASE"/>
    <property type="match status" value="1"/>
</dbReference>
<protein>
    <submittedName>
        <fullName evidence="3">Ldh family oxidoreductase</fullName>
    </submittedName>
</protein>